<evidence type="ECO:0000256" key="1">
    <source>
        <dbReference type="SAM" id="MobiDB-lite"/>
    </source>
</evidence>
<dbReference type="KEGG" id="dci:103521927"/>
<dbReference type="RefSeq" id="XP_008485254.2">
    <property type="nucleotide sequence ID" value="XM_008487032.3"/>
</dbReference>
<reference evidence="3" key="1">
    <citation type="submission" date="2025-08" db="UniProtKB">
        <authorList>
            <consortium name="RefSeq"/>
        </authorList>
    </citation>
    <scope>IDENTIFICATION</scope>
</reference>
<feature type="compositionally biased region" description="Polar residues" evidence="1">
    <location>
        <begin position="56"/>
        <end position="75"/>
    </location>
</feature>
<evidence type="ECO:0000313" key="2">
    <source>
        <dbReference type="Proteomes" id="UP000079169"/>
    </source>
</evidence>
<proteinExistence type="predicted"/>
<evidence type="ECO:0000313" key="3">
    <source>
        <dbReference type="RefSeq" id="XP_008485254.2"/>
    </source>
</evidence>
<dbReference type="GeneID" id="103521927"/>
<sequence length="139" mass="15178">MGPGQDTSNQSLRSTQDEHVSMVGYMFPRDANDYVQATQHFINLKQQQRWALGDDSVSTDLSVDQQSPVPQQAGSTPQSAQGTTAQQQQLAAAQQVNAAAPQPMMFTQPIHPQLPPHLHQAIQFTQYRTNGAPPVTQVG</sequence>
<feature type="region of interest" description="Disordered" evidence="1">
    <location>
        <begin position="55"/>
        <end position="109"/>
    </location>
</feature>
<gene>
    <name evidence="3" type="primary">LOC103521927</name>
</gene>
<dbReference type="Proteomes" id="UP000079169">
    <property type="component" value="Unplaced"/>
</dbReference>
<dbReference type="PaxDb" id="121845-A0A1S3DNB8"/>
<accession>A0A1S3DNB8</accession>
<name>A0A1S3DNB8_DIACI</name>
<feature type="compositionally biased region" description="Low complexity" evidence="1">
    <location>
        <begin position="76"/>
        <end position="109"/>
    </location>
</feature>
<dbReference type="AlphaFoldDB" id="A0A1S3DNB8"/>
<keyword evidence="2" id="KW-1185">Reference proteome</keyword>
<organism evidence="2 3">
    <name type="scientific">Diaphorina citri</name>
    <name type="common">Asian citrus psyllid</name>
    <dbReference type="NCBI Taxonomy" id="121845"/>
    <lineage>
        <taxon>Eukaryota</taxon>
        <taxon>Metazoa</taxon>
        <taxon>Ecdysozoa</taxon>
        <taxon>Arthropoda</taxon>
        <taxon>Hexapoda</taxon>
        <taxon>Insecta</taxon>
        <taxon>Pterygota</taxon>
        <taxon>Neoptera</taxon>
        <taxon>Paraneoptera</taxon>
        <taxon>Hemiptera</taxon>
        <taxon>Sternorrhyncha</taxon>
        <taxon>Psylloidea</taxon>
        <taxon>Psyllidae</taxon>
        <taxon>Diaphorininae</taxon>
        <taxon>Diaphorina</taxon>
    </lineage>
</organism>
<protein>
    <submittedName>
        <fullName evidence="3">Uncharacterized protein LOC103521927</fullName>
    </submittedName>
</protein>